<dbReference type="SUPFAM" id="SSF81383">
    <property type="entry name" value="F-box domain"/>
    <property type="match status" value="1"/>
</dbReference>
<reference evidence="3" key="3">
    <citation type="submission" date="2018-08" db="UniProtKB">
        <authorList>
            <consortium name="EnsemblPlants"/>
        </authorList>
    </citation>
    <scope>IDENTIFICATION</scope>
    <source>
        <strain evidence="3">cv. Bd21</strain>
    </source>
</reference>
<organism evidence="2">
    <name type="scientific">Brachypodium distachyon</name>
    <name type="common">Purple false brome</name>
    <name type="synonym">Trachynia distachya</name>
    <dbReference type="NCBI Taxonomy" id="15368"/>
    <lineage>
        <taxon>Eukaryota</taxon>
        <taxon>Viridiplantae</taxon>
        <taxon>Streptophyta</taxon>
        <taxon>Embryophyta</taxon>
        <taxon>Tracheophyta</taxon>
        <taxon>Spermatophyta</taxon>
        <taxon>Magnoliopsida</taxon>
        <taxon>Liliopsida</taxon>
        <taxon>Poales</taxon>
        <taxon>Poaceae</taxon>
        <taxon>BOP clade</taxon>
        <taxon>Pooideae</taxon>
        <taxon>Stipodae</taxon>
        <taxon>Brachypodieae</taxon>
        <taxon>Brachypodium</taxon>
    </lineage>
</organism>
<dbReference type="SMART" id="SM00256">
    <property type="entry name" value="FBOX"/>
    <property type="match status" value="1"/>
</dbReference>
<dbReference type="Pfam" id="PF00646">
    <property type="entry name" value="F-box"/>
    <property type="match status" value="1"/>
</dbReference>
<dbReference type="OrthoDB" id="691505at2759"/>
<evidence type="ECO:0000313" key="4">
    <source>
        <dbReference type="Proteomes" id="UP000008810"/>
    </source>
</evidence>
<gene>
    <name evidence="2" type="ORF">BRADI_2g12585v3</name>
</gene>
<dbReference type="PANTHER" id="PTHR31672">
    <property type="entry name" value="BNACNNG10540D PROTEIN"/>
    <property type="match status" value="1"/>
</dbReference>
<reference evidence="2 3" key="1">
    <citation type="journal article" date="2010" name="Nature">
        <title>Genome sequencing and analysis of the model grass Brachypodium distachyon.</title>
        <authorList>
            <consortium name="International Brachypodium Initiative"/>
        </authorList>
    </citation>
    <scope>NUCLEOTIDE SEQUENCE [LARGE SCALE GENOMIC DNA]</scope>
    <source>
        <strain evidence="2 3">Bd21</strain>
    </source>
</reference>
<sequence length="264" mass="30086">MPTNKRSKRREESTNDGRPRINLMEYLVQDILLRLPVKSLVRFKSVSKAWRAIISDPLFTRTHLEHSVTKWKQNPSANKIRFYQWSPGSAAEGSRLVHGRDFRGEFGSVCNLAHCDGLVLLPTNTQVYLFNPATRDSLTLPQSSPSKIPCTPVGDTAASWRDTSSDPPYTITRWVTAKSVKGFMFWIVDTNYENEKLRPPCCILRFSLEDETFNDICLPHTLDPALDEPFMLDVINEDLCLVESSSTRSGLQPPVRIWMLVKDD</sequence>
<feature type="domain" description="F-box" evidence="1">
    <location>
        <begin position="23"/>
        <end position="63"/>
    </location>
</feature>
<dbReference type="Gene3D" id="1.20.1280.50">
    <property type="match status" value="1"/>
</dbReference>
<dbReference type="PANTHER" id="PTHR31672:SF13">
    <property type="entry name" value="F-BOX PROTEIN CPR30-LIKE"/>
    <property type="match status" value="1"/>
</dbReference>
<evidence type="ECO:0000259" key="1">
    <source>
        <dbReference type="SMART" id="SM00256"/>
    </source>
</evidence>
<protein>
    <recommendedName>
        <fullName evidence="1">F-box domain-containing protein</fullName>
    </recommendedName>
</protein>
<name>A0A0Q3IE97_BRADI</name>
<dbReference type="CDD" id="cd22157">
    <property type="entry name" value="F-box_AtFBW1-like"/>
    <property type="match status" value="1"/>
</dbReference>
<dbReference type="EnsemblPlants" id="KQK04243">
    <property type="protein sequence ID" value="KQK04243"/>
    <property type="gene ID" value="BRADI_2g12585v3"/>
</dbReference>
<dbReference type="AlphaFoldDB" id="A0A0Q3IE97"/>
<dbReference type="InterPro" id="IPR050796">
    <property type="entry name" value="SCF_F-box_component"/>
</dbReference>
<dbReference type="Proteomes" id="UP000008810">
    <property type="component" value="Chromosome 2"/>
</dbReference>
<dbReference type="EMBL" id="CM000881">
    <property type="protein sequence ID" value="KQK04243.2"/>
    <property type="molecule type" value="Genomic_DNA"/>
</dbReference>
<dbReference type="InterPro" id="IPR036047">
    <property type="entry name" value="F-box-like_dom_sf"/>
</dbReference>
<dbReference type="InParanoid" id="A0A0Q3IE97"/>
<accession>A0A0Q3IE97</accession>
<reference evidence="2" key="2">
    <citation type="submission" date="2017-06" db="EMBL/GenBank/DDBJ databases">
        <title>WGS assembly of Brachypodium distachyon.</title>
        <authorList>
            <consortium name="The International Brachypodium Initiative"/>
            <person name="Lucas S."/>
            <person name="Harmon-Smith M."/>
            <person name="Lail K."/>
            <person name="Tice H."/>
            <person name="Grimwood J."/>
            <person name="Bruce D."/>
            <person name="Barry K."/>
            <person name="Shu S."/>
            <person name="Lindquist E."/>
            <person name="Wang M."/>
            <person name="Pitluck S."/>
            <person name="Vogel J.P."/>
            <person name="Garvin D.F."/>
            <person name="Mockler T.C."/>
            <person name="Schmutz J."/>
            <person name="Rokhsar D."/>
            <person name="Bevan M.W."/>
        </authorList>
    </citation>
    <scope>NUCLEOTIDE SEQUENCE</scope>
    <source>
        <strain evidence="2">Bd21</strain>
    </source>
</reference>
<proteinExistence type="predicted"/>
<keyword evidence="4" id="KW-1185">Reference proteome</keyword>
<dbReference type="Gramene" id="KQK04243">
    <property type="protein sequence ID" value="KQK04243"/>
    <property type="gene ID" value="BRADI_2g12585v3"/>
</dbReference>
<dbReference type="InterPro" id="IPR001810">
    <property type="entry name" value="F-box_dom"/>
</dbReference>
<evidence type="ECO:0000313" key="3">
    <source>
        <dbReference type="EnsemblPlants" id="KQK04243"/>
    </source>
</evidence>
<evidence type="ECO:0000313" key="2">
    <source>
        <dbReference type="EMBL" id="KQK04243.2"/>
    </source>
</evidence>
<feature type="non-terminal residue" evidence="2">
    <location>
        <position position="264"/>
    </location>
</feature>